<accession>B9TAA1</accession>
<proteinExistence type="predicted"/>
<evidence type="ECO:0000313" key="3">
    <source>
        <dbReference type="Proteomes" id="UP000008311"/>
    </source>
</evidence>
<sequence length="122" mass="13282">MSQASRACCKGDKKRLSRGDPVTIMNVEEWGILLVTVPMFRRTNAAGGVQNRPAEDGRVNVVEPRAREALKVSQRQQKGGGDGRLYSESMSELASAKRLIDAGSSDNIVYTGMVDQLGLQPF</sequence>
<dbReference type="AlphaFoldDB" id="B9TAA1"/>
<keyword evidence="3" id="KW-1185">Reference proteome</keyword>
<evidence type="ECO:0000313" key="1">
    <source>
        <dbReference type="EMBL" id="EEF25396.1"/>
    </source>
</evidence>
<gene>
    <name evidence="1" type="ORF">RCOM_2052020</name>
    <name evidence="2" type="ORF">RCOM_2074290</name>
</gene>
<dbReference type="Proteomes" id="UP000008311">
    <property type="component" value="Unassembled WGS sequence"/>
</dbReference>
<dbReference type="EMBL" id="EQ975659">
    <property type="protein sequence ID" value="EEF27215.1"/>
    <property type="molecule type" value="Genomic_DNA"/>
</dbReference>
<dbReference type="InParanoid" id="B9TAA1"/>
<name>B9TAA1_RICCO</name>
<reference evidence="2" key="1">
    <citation type="submission" date="2008-10" db="EMBL/GenBank/DDBJ databases">
        <authorList>
            <person name="Chan A."/>
            <person name="Puiu D."/>
            <person name="Melake A."/>
            <person name="Orvis J."/>
            <person name="Zhao Q."/>
            <person name="Wortman J."/>
            <person name="Utterback T."/>
            <person name="Rosovitz M.J."/>
            <person name="Inman J.M."/>
            <person name="Amedeo P."/>
            <person name="Schobel S."/>
            <person name="Galinsky K."/>
            <person name="Fraser C."/>
            <person name="Ravel J."/>
            <person name="Rabinowicz P."/>
        </authorList>
    </citation>
    <scope>NUCLEOTIDE SEQUENCE [LARGE SCALE GENOMIC DNA]</scope>
</reference>
<evidence type="ECO:0000313" key="2">
    <source>
        <dbReference type="EMBL" id="EEF27215.1"/>
    </source>
</evidence>
<organism evidence="3">
    <name type="scientific">Ricinus communis</name>
    <name type="common">Castor bean</name>
    <dbReference type="NCBI Taxonomy" id="3988"/>
    <lineage>
        <taxon>Eukaryota</taxon>
        <taxon>Viridiplantae</taxon>
        <taxon>Streptophyta</taxon>
        <taxon>Embryophyta</taxon>
        <taxon>Tracheophyta</taxon>
        <taxon>Spermatophyta</taxon>
        <taxon>Magnoliopsida</taxon>
        <taxon>eudicotyledons</taxon>
        <taxon>Gunneridae</taxon>
        <taxon>Pentapetalae</taxon>
        <taxon>rosids</taxon>
        <taxon>fabids</taxon>
        <taxon>Malpighiales</taxon>
        <taxon>Euphorbiaceae</taxon>
        <taxon>Acalyphoideae</taxon>
        <taxon>Acalypheae</taxon>
        <taxon>Ricinus</taxon>
    </lineage>
</organism>
<dbReference type="eggNOG" id="ENOG502STRZ">
    <property type="taxonomic scope" value="Eukaryota"/>
</dbReference>
<protein>
    <submittedName>
        <fullName evidence="2">Uncharacterized protein</fullName>
    </submittedName>
</protein>
<dbReference type="EMBL" id="EQ979791">
    <property type="protein sequence ID" value="EEF25396.1"/>
    <property type="molecule type" value="Genomic_DNA"/>
</dbReference>
<reference evidence="3" key="2">
    <citation type="journal article" date="2010" name="Nat. Biotechnol.">
        <title>Draft genome sequence of the oilseed species Ricinus communis.</title>
        <authorList>
            <person name="Chan A.P."/>
            <person name="Crabtree J."/>
            <person name="Zhao Q."/>
            <person name="Lorenzi H."/>
            <person name="Orvis J."/>
            <person name="Puiu D."/>
            <person name="Melake-Berhan A."/>
            <person name="Jones K.M."/>
            <person name="Redman J."/>
            <person name="Chen G."/>
            <person name="Cahoon E.B."/>
            <person name="Gedil M."/>
            <person name="Stanke M."/>
            <person name="Haas B.J."/>
            <person name="Wortman J.R."/>
            <person name="Fraser-Liggett C.M."/>
            <person name="Ravel J."/>
            <person name="Rabinowicz P.D."/>
        </authorList>
    </citation>
    <scope>NUCLEOTIDE SEQUENCE [LARGE SCALE GENOMIC DNA]</scope>
    <source>
        <strain evidence="3">cv. Hale</strain>
    </source>
</reference>